<protein>
    <submittedName>
        <fullName evidence="2">Uncharacterized protein</fullName>
    </submittedName>
</protein>
<organism evidence="2">
    <name type="scientific">marine sediment metagenome</name>
    <dbReference type="NCBI Taxonomy" id="412755"/>
    <lineage>
        <taxon>unclassified sequences</taxon>
        <taxon>metagenomes</taxon>
        <taxon>ecological metagenomes</taxon>
    </lineage>
</organism>
<keyword evidence="1" id="KW-0472">Membrane</keyword>
<gene>
    <name evidence="2" type="ORF">LCGC14_2744610</name>
</gene>
<feature type="non-terminal residue" evidence="2">
    <location>
        <position position="1"/>
    </location>
</feature>
<feature type="transmembrane region" description="Helical" evidence="1">
    <location>
        <begin position="101"/>
        <end position="121"/>
    </location>
</feature>
<evidence type="ECO:0000313" key="2">
    <source>
        <dbReference type="EMBL" id="KKK41292.1"/>
    </source>
</evidence>
<reference evidence="2" key="1">
    <citation type="journal article" date="2015" name="Nature">
        <title>Complex archaea that bridge the gap between prokaryotes and eukaryotes.</title>
        <authorList>
            <person name="Spang A."/>
            <person name="Saw J.H."/>
            <person name="Jorgensen S.L."/>
            <person name="Zaremba-Niedzwiedzka K."/>
            <person name="Martijn J."/>
            <person name="Lind A.E."/>
            <person name="van Eijk R."/>
            <person name="Schleper C."/>
            <person name="Guy L."/>
            <person name="Ettema T.J."/>
        </authorList>
    </citation>
    <scope>NUCLEOTIDE SEQUENCE</scope>
</reference>
<accession>A0A0F8VA46</accession>
<name>A0A0F8VA46_9ZZZZ</name>
<evidence type="ECO:0000256" key="1">
    <source>
        <dbReference type="SAM" id="Phobius"/>
    </source>
</evidence>
<dbReference type="AlphaFoldDB" id="A0A0F8VA46"/>
<dbReference type="EMBL" id="LAZR01070410">
    <property type="protein sequence ID" value="KKK41292.1"/>
    <property type="molecule type" value="Genomic_DNA"/>
</dbReference>
<sequence>SGELLVIWSFFINSKKEKSFLKGCDIQVIWEEKSWGCQIIYFAINTYYKENKIEKKADSLNSLNDNNEVKVRSTSILQDFNSESIKIIKTPGIPFKGFDSIISIFLATVLPYILIYFYYVFSVIF</sequence>
<keyword evidence="1" id="KW-0812">Transmembrane</keyword>
<proteinExistence type="predicted"/>
<keyword evidence="1" id="KW-1133">Transmembrane helix</keyword>
<comment type="caution">
    <text evidence="2">The sequence shown here is derived from an EMBL/GenBank/DDBJ whole genome shotgun (WGS) entry which is preliminary data.</text>
</comment>